<dbReference type="AlphaFoldDB" id="A0A914CEU1"/>
<name>A0A914CEU1_9BILA</name>
<reference evidence="2" key="1">
    <citation type="submission" date="2022-11" db="UniProtKB">
        <authorList>
            <consortium name="WormBaseParasite"/>
        </authorList>
    </citation>
    <scope>IDENTIFICATION</scope>
</reference>
<dbReference type="Proteomes" id="UP000887540">
    <property type="component" value="Unplaced"/>
</dbReference>
<proteinExistence type="predicted"/>
<sequence>MLRSPLHTTSADASDYSFTIEIKDETPLTSDISVEALEKEAKWLIEKAYSQLKDTDSEFERARLAQLEAEKAVEYANSLTSEALKKEIECKKYMVQAGQKLMLAGARLQAEAARIGQDRETTLNILHKGQLRQDVRVDVPSIPSSEIHVHQSRIGHECTWADSNSQFYKHFKSTFL</sequence>
<accession>A0A914CEU1</accession>
<dbReference type="WBParaSite" id="ACRNAN_Path_917.g3525.t1">
    <property type="protein sequence ID" value="ACRNAN_Path_917.g3525.t1"/>
    <property type="gene ID" value="ACRNAN_Path_917.g3525"/>
</dbReference>
<evidence type="ECO:0000313" key="1">
    <source>
        <dbReference type="Proteomes" id="UP000887540"/>
    </source>
</evidence>
<protein>
    <submittedName>
        <fullName evidence="2">Uncharacterized protein</fullName>
    </submittedName>
</protein>
<organism evidence="1 2">
    <name type="scientific">Acrobeloides nanus</name>
    <dbReference type="NCBI Taxonomy" id="290746"/>
    <lineage>
        <taxon>Eukaryota</taxon>
        <taxon>Metazoa</taxon>
        <taxon>Ecdysozoa</taxon>
        <taxon>Nematoda</taxon>
        <taxon>Chromadorea</taxon>
        <taxon>Rhabditida</taxon>
        <taxon>Tylenchina</taxon>
        <taxon>Cephalobomorpha</taxon>
        <taxon>Cephaloboidea</taxon>
        <taxon>Cephalobidae</taxon>
        <taxon>Acrobeloides</taxon>
    </lineage>
</organism>
<evidence type="ECO:0000313" key="2">
    <source>
        <dbReference type="WBParaSite" id="ACRNAN_Path_917.g3525.t1"/>
    </source>
</evidence>
<keyword evidence="1" id="KW-1185">Reference proteome</keyword>